<protein>
    <submittedName>
        <fullName evidence="2">Transaldolase</fullName>
    </submittedName>
</protein>
<organism evidence="2 3">
    <name type="scientific">Candidatus Magasanikbacteria bacterium RIFCSPHIGHO2_02_FULL_51_14</name>
    <dbReference type="NCBI Taxonomy" id="1798683"/>
    <lineage>
        <taxon>Bacteria</taxon>
        <taxon>Candidatus Magasanikiibacteriota</taxon>
    </lineage>
</organism>
<dbReference type="PANTHER" id="PTHR10683">
    <property type="entry name" value="TRANSALDOLASE"/>
    <property type="match status" value="1"/>
</dbReference>
<dbReference type="Gene3D" id="3.20.20.70">
    <property type="entry name" value="Aldolase class I"/>
    <property type="match status" value="1"/>
</dbReference>
<gene>
    <name evidence="2" type="ORF">A3C90_04580</name>
</gene>
<dbReference type="InterPro" id="IPR001585">
    <property type="entry name" value="TAL/FSA"/>
</dbReference>
<dbReference type="GO" id="GO:0005975">
    <property type="term" value="P:carbohydrate metabolic process"/>
    <property type="evidence" value="ECO:0007669"/>
    <property type="project" value="InterPro"/>
</dbReference>
<evidence type="ECO:0000313" key="2">
    <source>
        <dbReference type="EMBL" id="OGH73872.1"/>
    </source>
</evidence>
<sequence>MRPNGLATKIFLDSGDPEETERAVDLLGFLDGQTTNPSLIAKSPEAKARLDRGEKFTRTEVIELYKNIVRKISGMIPNGWISVEVYADKKTTADEMMRQAREMYVWIPNAYVKLPTTTAGLEAAEILAKEGMRLNMTLCFSQEQAAAVYSATQGAGPGQIFVSPFVGRLNDTGQNGIHVVEHIAKMYARGDGHVKLLAASIRDAPQLLYFLHAEVDIITAPFRVLSDWGASGMTIPKDVRDPSSPTLAPVPYRKIALDRPWREYTIKHELTDIGIKKFSDDWNSLIK</sequence>
<dbReference type="PROSITE" id="PS00958">
    <property type="entry name" value="TRANSALDOLASE_2"/>
    <property type="match status" value="1"/>
</dbReference>
<evidence type="ECO:0000313" key="3">
    <source>
        <dbReference type="Proteomes" id="UP000177457"/>
    </source>
</evidence>
<proteinExistence type="predicted"/>
<reference evidence="2 3" key="1">
    <citation type="journal article" date="2016" name="Nat. Commun.">
        <title>Thousands of microbial genomes shed light on interconnected biogeochemical processes in an aquifer system.</title>
        <authorList>
            <person name="Anantharaman K."/>
            <person name="Brown C.T."/>
            <person name="Hug L.A."/>
            <person name="Sharon I."/>
            <person name="Castelle C.J."/>
            <person name="Probst A.J."/>
            <person name="Thomas B.C."/>
            <person name="Singh A."/>
            <person name="Wilkins M.J."/>
            <person name="Karaoz U."/>
            <person name="Brodie E.L."/>
            <person name="Williams K.H."/>
            <person name="Hubbard S.S."/>
            <person name="Banfield J.F."/>
        </authorList>
    </citation>
    <scope>NUCLEOTIDE SEQUENCE [LARGE SCALE GENOMIC DNA]</scope>
</reference>
<dbReference type="InterPro" id="IPR018225">
    <property type="entry name" value="Transaldolase_AS"/>
</dbReference>
<dbReference type="Pfam" id="PF00923">
    <property type="entry name" value="TAL_FSA"/>
    <property type="match status" value="1"/>
</dbReference>
<dbReference type="EMBL" id="MFQE01000009">
    <property type="protein sequence ID" value="OGH73872.1"/>
    <property type="molecule type" value="Genomic_DNA"/>
</dbReference>
<dbReference type="AlphaFoldDB" id="A0A1F6MQH1"/>
<evidence type="ECO:0000256" key="1">
    <source>
        <dbReference type="ARBA" id="ARBA00023270"/>
    </source>
</evidence>
<dbReference type="Proteomes" id="UP000177457">
    <property type="component" value="Unassembled WGS sequence"/>
</dbReference>
<accession>A0A1F6MQH1</accession>
<dbReference type="SUPFAM" id="SSF51569">
    <property type="entry name" value="Aldolase"/>
    <property type="match status" value="1"/>
</dbReference>
<dbReference type="InterPro" id="IPR013785">
    <property type="entry name" value="Aldolase_TIM"/>
</dbReference>
<comment type="caution">
    <text evidence="2">The sequence shown here is derived from an EMBL/GenBank/DDBJ whole genome shotgun (WGS) entry which is preliminary data.</text>
</comment>
<dbReference type="STRING" id="1798683.A3C90_04580"/>
<keyword evidence="1" id="KW-0704">Schiff base</keyword>
<name>A0A1F6MQH1_9BACT</name>
<dbReference type="PANTHER" id="PTHR10683:SF40">
    <property type="entry name" value="FRUCTOSE-6-PHOSPHATE ALDOLASE 1-RELATED"/>
    <property type="match status" value="1"/>
</dbReference>